<name>E6QS67_9ZZZZ</name>
<dbReference type="InterPro" id="IPR003141">
    <property type="entry name" value="Pol/His_phosphatase_N"/>
</dbReference>
<dbReference type="InterPro" id="IPR052018">
    <property type="entry name" value="PHP_domain"/>
</dbReference>
<organism evidence="2">
    <name type="scientific">mine drainage metagenome</name>
    <dbReference type="NCBI Taxonomy" id="410659"/>
    <lineage>
        <taxon>unclassified sequences</taxon>
        <taxon>metagenomes</taxon>
        <taxon>ecological metagenomes</taxon>
    </lineage>
</organism>
<dbReference type="SMART" id="SM00481">
    <property type="entry name" value="POLIIIAc"/>
    <property type="match status" value="1"/>
</dbReference>
<dbReference type="EMBL" id="CABR01000069">
    <property type="protein sequence ID" value="CBI10089.1"/>
    <property type="molecule type" value="Genomic_DNA"/>
</dbReference>
<dbReference type="GO" id="GO:0035312">
    <property type="term" value="F:5'-3' DNA exonuclease activity"/>
    <property type="evidence" value="ECO:0007669"/>
    <property type="project" value="TreeGrafter"/>
</dbReference>
<dbReference type="GO" id="GO:0004534">
    <property type="term" value="F:5'-3' RNA exonuclease activity"/>
    <property type="evidence" value="ECO:0007669"/>
    <property type="project" value="TreeGrafter"/>
</dbReference>
<dbReference type="CDD" id="cd07438">
    <property type="entry name" value="PHP_HisPPase_AMP"/>
    <property type="match status" value="1"/>
</dbReference>
<dbReference type="AlphaFoldDB" id="E6QS67"/>
<dbReference type="Gene3D" id="1.10.150.650">
    <property type="match status" value="1"/>
</dbReference>
<comment type="caution">
    <text evidence="2">The sequence shown here is derived from an EMBL/GenBank/DDBJ whole genome shotgun (WGS) entry which is preliminary data.</text>
</comment>
<dbReference type="NCBIfam" id="NF041577">
    <property type="entry name" value="nside_bi_sphtase"/>
    <property type="match status" value="1"/>
</dbReference>
<dbReference type="PANTHER" id="PTHR42924:SF3">
    <property type="entry name" value="POLYMERASE_HISTIDINOL PHOSPHATASE N-TERMINAL DOMAIN-CONTAINING PROTEIN"/>
    <property type="match status" value="1"/>
</dbReference>
<protein>
    <submittedName>
        <fullName evidence="2">Putative Phosphoesterase PHP family</fullName>
    </submittedName>
</protein>
<dbReference type="InterPro" id="IPR004013">
    <property type="entry name" value="PHP_dom"/>
</dbReference>
<evidence type="ECO:0000259" key="1">
    <source>
        <dbReference type="SMART" id="SM00481"/>
    </source>
</evidence>
<reference evidence="2" key="1">
    <citation type="submission" date="2009-10" db="EMBL/GenBank/DDBJ databases">
        <title>Diversity of trophic interactions inside an arsenic-rich microbial ecosystem.</title>
        <authorList>
            <person name="Bertin P.N."/>
            <person name="Heinrich-Salmeron A."/>
            <person name="Pelletier E."/>
            <person name="Goulhen-Chollet F."/>
            <person name="Arsene-Ploetze F."/>
            <person name="Gallien S."/>
            <person name="Calteau A."/>
            <person name="Vallenet D."/>
            <person name="Casiot C."/>
            <person name="Chane-Woon-Ming B."/>
            <person name="Giloteaux L."/>
            <person name="Barakat M."/>
            <person name="Bonnefoy V."/>
            <person name="Bruneel O."/>
            <person name="Chandler M."/>
            <person name="Cleiss J."/>
            <person name="Duran R."/>
            <person name="Elbaz-Poulichet F."/>
            <person name="Fonknechten N."/>
            <person name="Lauga B."/>
            <person name="Mornico D."/>
            <person name="Ortet P."/>
            <person name="Schaeffer C."/>
            <person name="Siguier P."/>
            <person name="Alexander Thil Smith A."/>
            <person name="Van Dorsselaer A."/>
            <person name="Weissenbach J."/>
            <person name="Medigue C."/>
            <person name="Le Paslier D."/>
        </authorList>
    </citation>
    <scope>NUCLEOTIDE SEQUENCE</scope>
</reference>
<sequence>MLSNMSSLNIDLHCHSNISDGVLSPVQLLARAAERSVNVLALTDHDDTSGLTEAHAAAKHWGIQLINGVEISVSWESNTLHIVGLGINPDALPLSTGLASIRAGRKDRAAKIAVQLEKAGVHDALAGAWRHAMNPELIGRMHFARYMIEQGICADVQTVFKRFMTRGKPGYVSHQWATLADAVGWIRASGGQAVLAHPGRYPLGTGKMRALLKDFSDAGGEGIEVVTSNHTPEQRARFTELAKQFGLLASRGSDFHSPGETWRDLGRLPALPATCRPIWQNWNLN</sequence>
<dbReference type="SUPFAM" id="SSF89550">
    <property type="entry name" value="PHP domain-like"/>
    <property type="match status" value="1"/>
</dbReference>
<dbReference type="Pfam" id="PF02811">
    <property type="entry name" value="PHP"/>
    <property type="match status" value="1"/>
</dbReference>
<proteinExistence type="predicted"/>
<dbReference type="Gene3D" id="3.20.20.140">
    <property type="entry name" value="Metal-dependent hydrolases"/>
    <property type="match status" value="1"/>
</dbReference>
<dbReference type="InterPro" id="IPR016195">
    <property type="entry name" value="Pol/histidinol_Pase-like"/>
</dbReference>
<dbReference type="InterPro" id="IPR049742">
    <property type="entry name" value="35NBP"/>
</dbReference>
<dbReference type="PANTHER" id="PTHR42924">
    <property type="entry name" value="EXONUCLEASE"/>
    <property type="match status" value="1"/>
</dbReference>
<evidence type="ECO:0000313" key="2">
    <source>
        <dbReference type="EMBL" id="CBI10089.1"/>
    </source>
</evidence>
<accession>E6QS67</accession>
<gene>
    <name evidence="2" type="ORF">CARN7_0850</name>
</gene>
<feature type="domain" description="Polymerase/histidinol phosphatase N-terminal" evidence="1">
    <location>
        <begin position="10"/>
        <end position="75"/>
    </location>
</feature>